<dbReference type="Proteomes" id="UP000677152">
    <property type="component" value="Chromosome"/>
</dbReference>
<dbReference type="InterPro" id="IPR002711">
    <property type="entry name" value="HNH"/>
</dbReference>
<gene>
    <name evidence="2" type="ORF">KCV87_32945</name>
</gene>
<protein>
    <submittedName>
        <fullName evidence="2">HNH endonuclease</fullName>
    </submittedName>
</protein>
<keyword evidence="2" id="KW-0255">Endonuclease</keyword>
<dbReference type="Pfam" id="PF01844">
    <property type="entry name" value="HNH"/>
    <property type="match status" value="1"/>
</dbReference>
<evidence type="ECO:0000313" key="2">
    <source>
        <dbReference type="EMBL" id="QUF04097.1"/>
    </source>
</evidence>
<dbReference type="Gene3D" id="1.10.30.50">
    <property type="match status" value="1"/>
</dbReference>
<dbReference type="EMBL" id="CP073249">
    <property type="protein sequence ID" value="QUF04097.1"/>
    <property type="molecule type" value="Genomic_DNA"/>
</dbReference>
<dbReference type="GO" id="GO:0003676">
    <property type="term" value="F:nucleic acid binding"/>
    <property type="evidence" value="ECO:0007669"/>
    <property type="project" value="InterPro"/>
</dbReference>
<feature type="domain" description="HNH" evidence="1">
    <location>
        <begin position="22"/>
        <end position="51"/>
    </location>
</feature>
<keyword evidence="2" id="KW-0540">Nuclease</keyword>
<dbReference type="AlphaFoldDB" id="A0AA45R3Q3"/>
<dbReference type="GO" id="GO:0008270">
    <property type="term" value="F:zinc ion binding"/>
    <property type="evidence" value="ECO:0007669"/>
    <property type="project" value="InterPro"/>
</dbReference>
<evidence type="ECO:0000313" key="3">
    <source>
        <dbReference type="Proteomes" id="UP000677152"/>
    </source>
</evidence>
<dbReference type="GO" id="GO:0004519">
    <property type="term" value="F:endonuclease activity"/>
    <property type="evidence" value="ECO:0007669"/>
    <property type="project" value="UniProtKB-KW"/>
</dbReference>
<evidence type="ECO:0000259" key="1">
    <source>
        <dbReference type="Pfam" id="PF01844"/>
    </source>
</evidence>
<organism evidence="2 3">
    <name type="scientific">Actinosynnema pretiosum subsp. pretiosum</name>
    <dbReference type="NCBI Taxonomy" id="103721"/>
    <lineage>
        <taxon>Bacteria</taxon>
        <taxon>Bacillati</taxon>
        <taxon>Actinomycetota</taxon>
        <taxon>Actinomycetes</taxon>
        <taxon>Pseudonocardiales</taxon>
        <taxon>Pseudonocardiaceae</taxon>
        <taxon>Actinosynnema</taxon>
    </lineage>
</organism>
<keyword evidence="2" id="KW-0378">Hydrolase</keyword>
<name>A0AA45R3Q3_9PSEU</name>
<sequence length="79" mass="8410">MARADAAKSAVSRADSIHPAFISRSATLDHVRPIARGGDPTALDNLVTACWTYPRLLIMLGRSRPSSLVDYRAGGGSRS</sequence>
<reference evidence="2" key="1">
    <citation type="submission" date="2021-04" db="EMBL/GenBank/DDBJ databases">
        <title>Genomic sequence of Actinosynnema pretiosum subsp. pretiosum ATCC 31280 (C-14919).</title>
        <authorList>
            <person name="Bai L."/>
            <person name="Wang X."/>
            <person name="Xiao Y."/>
        </authorList>
    </citation>
    <scope>NUCLEOTIDE SEQUENCE</scope>
    <source>
        <strain evidence="2">ATCC 31280</strain>
    </source>
</reference>
<accession>A0AA45R3Q3</accession>
<proteinExistence type="predicted"/>